<dbReference type="AlphaFoldDB" id="A0A644YKZ2"/>
<dbReference type="NCBIfam" id="NF038214">
    <property type="entry name" value="IS21_help_AAA"/>
    <property type="match status" value="1"/>
</dbReference>
<evidence type="ECO:0000313" key="5">
    <source>
        <dbReference type="EMBL" id="MPM28551.1"/>
    </source>
</evidence>
<dbReference type="Gene3D" id="3.40.50.300">
    <property type="entry name" value="P-loop containing nucleotide triphosphate hydrolases"/>
    <property type="match status" value="1"/>
</dbReference>
<dbReference type="InterPro" id="IPR028350">
    <property type="entry name" value="DNAC/IstB-like"/>
</dbReference>
<dbReference type="GO" id="GO:0006260">
    <property type="term" value="P:DNA replication"/>
    <property type="evidence" value="ECO:0007669"/>
    <property type="project" value="TreeGrafter"/>
</dbReference>
<dbReference type="InterPro" id="IPR002611">
    <property type="entry name" value="IstB_ATP-bd"/>
</dbReference>
<dbReference type="SMART" id="SM00382">
    <property type="entry name" value="AAA"/>
    <property type="match status" value="1"/>
</dbReference>
<evidence type="ECO:0000256" key="2">
    <source>
        <dbReference type="ARBA" id="ARBA00022741"/>
    </source>
</evidence>
<dbReference type="PIRSF" id="PIRSF003073">
    <property type="entry name" value="DNAC_TnpB_IstB"/>
    <property type="match status" value="1"/>
</dbReference>
<evidence type="ECO:0000256" key="1">
    <source>
        <dbReference type="ARBA" id="ARBA00008059"/>
    </source>
</evidence>
<comment type="caution">
    <text evidence="5">The sequence shown here is derived from an EMBL/GenBank/DDBJ whole genome shotgun (WGS) entry which is preliminary data.</text>
</comment>
<gene>
    <name evidence="5" type="ORF">SDC9_75077</name>
</gene>
<dbReference type="PANTHER" id="PTHR30050:SF4">
    <property type="entry name" value="ATP-BINDING PROTEIN RV3427C IN INSERTION SEQUENCE-RELATED"/>
    <property type="match status" value="1"/>
</dbReference>
<dbReference type="InterPro" id="IPR047661">
    <property type="entry name" value="IstB"/>
</dbReference>
<dbReference type="InterPro" id="IPR003593">
    <property type="entry name" value="AAA+_ATPase"/>
</dbReference>
<keyword evidence="3 5" id="KW-0067">ATP-binding</keyword>
<dbReference type="GO" id="GO:0005524">
    <property type="term" value="F:ATP binding"/>
    <property type="evidence" value="ECO:0007669"/>
    <property type="project" value="UniProtKB-KW"/>
</dbReference>
<reference evidence="5" key="1">
    <citation type="submission" date="2019-08" db="EMBL/GenBank/DDBJ databases">
        <authorList>
            <person name="Kucharzyk K."/>
            <person name="Murdoch R.W."/>
            <person name="Higgins S."/>
            <person name="Loffler F."/>
        </authorList>
    </citation>
    <scope>NUCLEOTIDE SEQUENCE</scope>
</reference>
<evidence type="ECO:0000256" key="3">
    <source>
        <dbReference type="ARBA" id="ARBA00022840"/>
    </source>
</evidence>
<dbReference type="EMBL" id="VSSQ01005285">
    <property type="protein sequence ID" value="MPM28551.1"/>
    <property type="molecule type" value="Genomic_DNA"/>
</dbReference>
<organism evidence="5">
    <name type="scientific">bioreactor metagenome</name>
    <dbReference type="NCBI Taxonomy" id="1076179"/>
    <lineage>
        <taxon>unclassified sequences</taxon>
        <taxon>metagenomes</taxon>
        <taxon>ecological metagenomes</taxon>
    </lineage>
</organism>
<dbReference type="CDD" id="cd00009">
    <property type="entry name" value="AAA"/>
    <property type="match status" value="1"/>
</dbReference>
<comment type="similarity">
    <text evidence="1">Belongs to the IS21/IS1162 putative ATP-binding protein family.</text>
</comment>
<dbReference type="PANTHER" id="PTHR30050">
    <property type="entry name" value="CHROMOSOMAL REPLICATION INITIATOR PROTEIN DNAA"/>
    <property type="match status" value="1"/>
</dbReference>
<protein>
    <submittedName>
        <fullName evidence="5">Insertion sequence IS5376 putative ATP-binding protein</fullName>
    </submittedName>
</protein>
<feature type="domain" description="AAA+ ATPase" evidence="4">
    <location>
        <begin position="104"/>
        <end position="236"/>
    </location>
</feature>
<dbReference type="SUPFAM" id="SSF52540">
    <property type="entry name" value="P-loop containing nucleoside triphosphate hydrolases"/>
    <property type="match status" value="1"/>
</dbReference>
<sequence>MMRNPKTPYVQRLLISFGLKQASALLPDLINEAEKENLTPRQFLLTVLEAELNARNEKKRKRNYAGAHFPPNVRSIDEFDTSELDGGITPTQILQLKELNWIDAASNVLFFGPPGLGKTMLALGLGLEAINAGYSVCYERMSDLIDLLDNARRQRQAAFRIRRLRKAQLVIIDEIGYVSITREQANTFFSFVSDLYERSSLIITSNKDVTEWAEVLGDPVLTAALLDRLLHHSRCFSLRGESYRIKHPEFKEEKKLADF</sequence>
<proteinExistence type="inferred from homology"/>
<evidence type="ECO:0000259" key="4">
    <source>
        <dbReference type="SMART" id="SM00382"/>
    </source>
</evidence>
<name>A0A644YKZ2_9ZZZZ</name>
<keyword evidence="2" id="KW-0547">Nucleotide-binding</keyword>
<dbReference type="InterPro" id="IPR027417">
    <property type="entry name" value="P-loop_NTPase"/>
</dbReference>
<accession>A0A644YKZ2</accession>
<dbReference type="Pfam" id="PF01695">
    <property type="entry name" value="IstB_IS21"/>
    <property type="match status" value="1"/>
</dbReference>